<evidence type="ECO:0000256" key="13">
    <source>
        <dbReference type="ARBA" id="ARBA00051245"/>
    </source>
</evidence>
<evidence type="ECO:0000256" key="11">
    <source>
        <dbReference type="ARBA" id="ARBA00023137"/>
    </source>
</evidence>
<gene>
    <name evidence="18" type="primary">Hop</name>
    <name evidence="18" type="ORF">G6Z78_0002883</name>
</gene>
<dbReference type="GO" id="GO:0035556">
    <property type="term" value="P:intracellular signal transduction"/>
    <property type="evidence" value="ECO:0007669"/>
    <property type="project" value="TreeGrafter"/>
</dbReference>
<evidence type="ECO:0000256" key="1">
    <source>
        <dbReference type="ARBA" id="ARBA00004308"/>
    </source>
</evidence>
<evidence type="ECO:0000256" key="4">
    <source>
        <dbReference type="ARBA" id="ARBA00022679"/>
    </source>
</evidence>
<evidence type="ECO:0000256" key="2">
    <source>
        <dbReference type="ARBA" id="ARBA00011903"/>
    </source>
</evidence>
<dbReference type="Pfam" id="PF07714">
    <property type="entry name" value="PK_Tyr_Ser-Thr"/>
    <property type="match status" value="2"/>
</dbReference>
<evidence type="ECO:0000256" key="12">
    <source>
        <dbReference type="ARBA" id="ARBA00051243"/>
    </source>
</evidence>
<dbReference type="GO" id="GO:0071944">
    <property type="term" value="C:cell periphery"/>
    <property type="evidence" value="ECO:0007669"/>
    <property type="project" value="UniProtKB-ARBA"/>
</dbReference>
<evidence type="ECO:0000256" key="6">
    <source>
        <dbReference type="ARBA" id="ARBA00022741"/>
    </source>
</evidence>
<dbReference type="CDD" id="cd14473">
    <property type="entry name" value="FERM_B-lobe"/>
    <property type="match status" value="1"/>
</dbReference>
<keyword evidence="8 14" id="KW-0067">ATP-binding</keyword>
<dbReference type="InterPro" id="IPR017441">
    <property type="entry name" value="Protein_kinase_ATP_BS"/>
</dbReference>
<dbReference type="SMART" id="SM00295">
    <property type="entry name" value="B41"/>
    <property type="match status" value="1"/>
</dbReference>
<dbReference type="InterPro" id="IPR051286">
    <property type="entry name" value="JAK"/>
</dbReference>
<evidence type="ECO:0000256" key="9">
    <source>
        <dbReference type="ARBA" id="ARBA00022999"/>
    </source>
</evidence>
<proteinExistence type="predicted"/>
<dbReference type="InterPro" id="IPR041426">
    <property type="entry name" value="Mos1_HTH"/>
</dbReference>
<dbReference type="PANTHER" id="PTHR45807">
    <property type="entry name" value="TYROSINE-PROTEIN KINASE HOPSCOTCH"/>
    <property type="match status" value="1"/>
</dbReference>
<keyword evidence="19" id="KW-1185">Reference proteome</keyword>
<keyword evidence="5" id="KW-0677">Repeat</keyword>
<dbReference type="Pfam" id="PF18379">
    <property type="entry name" value="FERM_F1"/>
    <property type="match status" value="1"/>
</dbReference>
<dbReference type="InterPro" id="IPR000719">
    <property type="entry name" value="Prot_kinase_dom"/>
</dbReference>
<comment type="catalytic activity">
    <reaction evidence="12">
        <text>L-tyrosyl-[protein] + ATP = O-phospho-L-tyrosyl-[protein] + ADP + H(+)</text>
        <dbReference type="Rhea" id="RHEA:10596"/>
        <dbReference type="Rhea" id="RHEA-COMP:10136"/>
        <dbReference type="Rhea" id="RHEA-COMP:20101"/>
        <dbReference type="ChEBI" id="CHEBI:15378"/>
        <dbReference type="ChEBI" id="CHEBI:30616"/>
        <dbReference type="ChEBI" id="CHEBI:46858"/>
        <dbReference type="ChEBI" id="CHEBI:61978"/>
        <dbReference type="ChEBI" id="CHEBI:456216"/>
        <dbReference type="EC" id="2.7.10.1"/>
    </reaction>
</comment>
<reference evidence="18" key="1">
    <citation type="submission" date="2020-02" db="EMBL/GenBank/DDBJ databases">
        <title>Relaxed selection underlies rapid genomic changes in the transitions from sociality to social parasitism in ants.</title>
        <authorList>
            <person name="Bi X."/>
        </authorList>
    </citation>
    <scope>NUCLEOTIDE SEQUENCE</scope>
    <source>
        <strain evidence="18">BGI-DK2014c</strain>
        <tissue evidence="18">Whole body</tissue>
    </source>
</reference>
<evidence type="ECO:0000256" key="8">
    <source>
        <dbReference type="ARBA" id="ARBA00022840"/>
    </source>
</evidence>
<sequence length="1205" mass="138984">MEQRAAIKFCFKLKKTPSETLELLQTAYGNECLSRSKMFEWYARFKAGRESLADDPRERRTSTSTTDANIERVRVAVASNPRATVEMLSDELHISEGSLHTILICHTFNISPLARHLFALQSYSSKLWFPCGHILEEDSEKYRFNFRLRFKPSSMDRLREIDLNAYNYYFEQVRKDVLDNKVPDIVYEKHKHELIGLGVSDMYRVMLEEELPREIVESEYKKYIPKECIKRHAFFIRKPIHNALTKLSGYDAAYVKEQYLKQFERMAPNYPYEEYTALMDKDIPNLRAKVLLRITIEQVKYCEIDIGTWKTICRIEDISTLSIGKNNTVLIGRRTGIPLCVQFDTKAILLSFVSALDGYYRLSVKWNFNLCSGDLSIFTPSLERLQKLRCHGPVGKDFSYTKLKEKCANEPGSYILRESETEYCVYYIDVYNKDGTISSQEVVETKPDKFVMTNSSRVYESLRHLISSFQNPNESIYFGKCLGFSEYDKSKLLLCALENIVNEVAADEEIITTLLQGGPRCVPWNELQVYKAIAKSDEDLTCSATMTSLHRAIWRVAKGKKLEVMMKILKTEENNYTKEFLELVGKWSQLRSVALVRLYGITVAPTIGMLLELVNLGPLDKYLCSNSKSVLTVDMVEATVCLATALWHLEENRVIHGNVRCRNVLVHSHTDNSFIVKLGDPGLFTYTEDDIYWIPPECYTDFASAKYSLQADIWALATTIWEIFSRGASPPKYHKTHTVKMYYKCGNRLPPPKDCPNEIYKLMLECWGKNNSIARKQPQAIMRDINQILYEVYNARRTHTYATICPKFFRDADGNNDENGSIYTEESKSNCESQTSLVTDYTNITWNDHTTEQLVSYQNQDSNIDELSFYLRWLNSELYKMPFAGNGNDCGPSCEDSSGKTNKSKTNDKACNSKNSAQWQRTYEINENLDVILQGRIGEGFYGEVYKGTLRRRNGKEVDSEQDVAVKKLKTQEDSENVLDFEREIKIMERLNHPNIVKILCSVDRILVMEFIQYGSLLSYLSSHRYSLAYKTLLGFALDIVAGMEYLGSMNIVHRDLAARNILVANEDRVKISDFGLAQVIAASDYYVFKTLRNIPIKWYAPESLRHNKFSTRSDVWSFGVTMYEVFSYGVDPQLSVRVAEKEILMTTITDLSNALERGHRLPCPDNCPQEIHRKLMLSCWQLNSHERPIFATLREDIEQLLCNY</sequence>
<dbReference type="InterPro" id="IPR035963">
    <property type="entry name" value="FERM_2"/>
</dbReference>
<dbReference type="PROSITE" id="PS00107">
    <property type="entry name" value="PROTEIN_KINASE_ATP"/>
    <property type="match status" value="1"/>
</dbReference>
<dbReference type="EMBL" id="JAANIA010000062">
    <property type="protein sequence ID" value="KAG5327722.1"/>
    <property type="molecule type" value="Genomic_DNA"/>
</dbReference>
<dbReference type="InterPro" id="IPR011009">
    <property type="entry name" value="Kinase-like_dom_sf"/>
</dbReference>
<accession>A0A836FMD0</accession>
<evidence type="ECO:0000256" key="10">
    <source>
        <dbReference type="ARBA" id="ARBA00023136"/>
    </source>
</evidence>
<keyword evidence="10" id="KW-0472">Membrane</keyword>
<dbReference type="InterPro" id="IPR000980">
    <property type="entry name" value="SH2"/>
</dbReference>
<evidence type="ECO:0000259" key="17">
    <source>
        <dbReference type="PROSITE" id="PS50057"/>
    </source>
</evidence>
<name>A0A836FMD0_9HYME</name>
<dbReference type="InterPro" id="IPR008266">
    <property type="entry name" value="Tyr_kinase_AS"/>
</dbReference>
<feature type="domain" description="FERM" evidence="17">
    <location>
        <begin position="71"/>
        <end position="367"/>
    </location>
</feature>
<dbReference type="InterPro" id="IPR019749">
    <property type="entry name" value="Band_41_domain"/>
</dbReference>
<feature type="non-terminal residue" evidence="18">
    <location>
        <position position="1"/>
    </location>
</feature>
<evidence type="ECO:0000256" key="3">
    <source>
        <dbReference type="ARBA" id="ARBA00022553"/>
    </source>
</evidence>
<dbReference type="PROSITE" id="PS50011">
    <property type="entry name" value="PROTEIN_KINASE_DOM"/>
    <property type="match status" value="2"/>
</dbReference>
<dbReference type="GO" id="GO:0048468">
    <property type="term" value="P:cell development"/>
    <property type="evidence" value="ECO:0007669"/>
    <property type="project" value="UniProtKB-ARBA"/>
</dbReference>
<dbReference type="GO" id="GO:0007259">
    <property type="term" value="P:cell surface receptor signaling pathway via JAK-STAT"/>
    <property type="evidence" value="ECO:0007669"/>
    <property type="project" value="TreeGrafter"/>
</dbReference>
<dbReference type="Proteomes" id="UP000668214">
    <property type="component" value="Unassembled WGS sequence"/>
</dbReference>
<dbReference type="InterPro" id="IPR019748">
    <property type="entry name" value="FERM_central"/>
</dbReference>
<evidence type="ECO:0000256" key="5">
    <source>
        <dbReference type="ARBA" id="ARBA00022737"/>
    </source>
</evidence>
<dbReference type="InterPro" id="IPR000299">
    <property type="entry name" value="FERM_domain"/>
</dbReference>
<dbReference type="AlphaFoldDB" id="A0A836FMD0"/>
<dbReference type="GO" id="GO:0005126">
    <property type="term" value="F:cytokine receptor binding"/>
    <property type="evidence" value="ECO:0007669"/>
    <property type="project" value="TreeGrafter"/>
</dbReference>
<dbReference type="GO" id="GO:0004714">
    <property type="term" value="F:transmembrane receptor protein tyrosine kinase activity"/>
    <property type="evidence" value="ECO:0007669"/>
    <property type="project" value="UniProtKB-EC"/>
</dbReference>
<dbReference type="CDD" id="cd09921">
    <property type="entry name" value="SH2_Jak_family"/>
    <property type="match status" value="1"/>
</dbReference>
<dbReference type="GO" id="GO:0050793">
    <property type="term" value="P:regulation of developmental process"/>
    <property type="evidence" value="ECO:0007669"/>
    <property type="project" value="UniProtKB-ARBA"/>
</dbReference>
<keyword evidence="3" id="KW-0597">Phosphoprotein</keyword>
<dbReference type="GO" id="GO:0012505">
    <property type="term" value="C:endomembrane system"/>
    <property type="evidence" value="ECO:0007669"/>
    <property type="project" value="UniProtKB-SubCell"/>
</dbReference>
<dbReference type="GO" id="GO:0005524">
    <property type="term" value="F:ATP binding"/>
    <property type="evidence" value="ECO:0007669"/>
    <property type="project" value="UniProtKB-UniRule"/>
</dbReference>
<dbReference type="PROSITE" id="PS00109">
    <property type="entry name" value="PROTEIN_KINASE_TYR"/>
    <property type="match status" value="1"/>
</dbReference>
<feature type="non-terminal residue" evidence="18">
    <location>
        <position position="1205"/>
    </location>
</feature>
<dbReference type="PANTHER" id="PTHR45807:SF7">
    <property type="entry name" value="TYROSINE-PROTEIN KINASE HOPSCOTCH"/>
    <property type="match status" value="1"/>
</dbReference>
<evidence type="ECO:0000313" key="18">
    <source>
        <dbReference type="EMBL" id="KAG5327722.1"/>
    </source>
</evidence>
<feature type="domain" description="Protein kinase" evidence="16">
    <location>
        <begin position="931"/>
        <end position="1202"/>
    </location>
</feature>
<dbReference type="EC" id="2.7.10.2" evidence="2"/>
<dbReference type="GO" id="GO:0005829">
    <property type="term" value="C:cytosol"/>
    <property type="evidence" value="ECO:0007669"/>
    <property type="project" value="TreeGrafter"/>
</dbReference>
<comment type="catalytic activity">
    <reaction evidence="13">
        <text>L-tyrosyl-[protein] + ATP = O-phospho-L-tyrosyl-[protein] + ADP + H(+)</text>
        <dbReference type="Rhea" id="RHEA:10596"/>
        <dbReference type="Rhea" id="RHEA-COMP:10136"/>
        <dbReference type="Rhea" id="RHEA-COMP:20101"/>
        <dbReference type="ChEBI" id="CHEBI:15378"/>
        <dbReference type="ChEBI" id="CHEBI:30616"/>
        <dbReference type="ChEBI" id="CHEBI:46858"/>
        <dbReference type="ChEBI" id="CHEBI:61978"/>
        <dbReference type="ChEBI" id="CHEBI:456216"/>
        <dbReference type="EC" id="2.7.10.2"/>
    </reaction>
</comment>
<dbReference type="Gene3D" id="1.10.510.10">
    <property type="entry name" value="Transferase(Phosphotransferase) domain 1"/>
    <property type="match status" value="2"/>
</dbReference>
<comment type="subcellular location">
    <subcellularLocation>
        <location evidence="1">Endomembrane system</location>
    </subcellularLocation>
</comment>
<dbReference type="GO" id="GO:0019221">
    <property type="term" value="P:cytokine-mediated signaling pathway"/>
    <property type="evidence" value="ECO:0007669"/>
    <property type="project" value="TreeGrafter"/>
</dbReference>
<dbReference type="InterPro" id="IPR001245">
    <property type="entry name" value="Ser-Thr/Tyr_kinase_cat_dom"/>
</dbReference>
<dbReference type="InterPro" id="IPR041155">
    <property type="entry name" value="FERM_F1"/>
</dbReference>
<feature type="domain" description="Protein kinase" evidence="16">
    <location>
        <begin position="527"/>
        <end position="789"/>
    </location>
</feature>
<evidence type="ECO:0000259" key="16">
    <source>
        <dbReference type="PROSITE" id="PS50011"/>
    </source>
</evidence>
<comment type="caution">
    <text evidence="18">The sequence shown here is derived from an EMBL/GenBank/DDBJ whole genome shotgun (WGS) entry which is preliminary data.</text>
</comment>
<dbReference type="InterPro" id="IPR036860">
    <property type="entry name" value="SH2_dom_sf"/>
</dbReference>
<feature type="binding site" evidence="14">
    <location>
        <position position="968"/>
    </location>
    <ligand>
        <name>ATP</name>
        <dbReference type="ChEBI" id="CHEBI:30616"/>
    </ligand>
</feature>
<dbReference type="InterPro" id="IPR020635">
    <property type="entry name" value="Tyr_kinase_cat_dom"/>
</dbReference>
<keyword evidence="6 14" id="KW-0547">Nucleotide-binding</keyword>
<dbReference type="Pfam" id="PF17906">
    <property type="entry name" value="HTH_48"/>
    <property type="match status" value="1"/>
</dbReference>
<dbReference type="PRINTS" id="PR00109">
    <property type="entry name" value="TYRKINASE"/>
</dbReference>
<evidence type="ECO:0000256" key="7">
    <source>
        <dbReference type="ARBA" id="ARBA00022777"/>
    </source>
</evidence>
<dbReference type="GO" id="GO:0004715">
    <property type="term" value="F:non-membrane spanning protein tyrosine kinase activity"/>
    <property type="evidence" value="ECO:0007669"/>
    <property type="project" value="UniProtKB-EC"/>
</dbReference>
<dbReference type="GO" id="GO:0030182">
    <property type="term" value="P:neuron differentiation"/>
    <property type="evidence" value="ECO:0007669"/>
    <property type="project" value="UniProtKB-ARBA"/>
</dbReference>
<dbReference type="GO" id="GO:0002009">
    <property type="term" value="P:morphogenesis of an epithelium"/>
    <property type="evidence" value="ECO:0007669"/>
    <property type="project" value="UniProtKB-ARBA"/>
</dbReference>
<evidence type="ECO:0000313" key="19">
    <source>
        <dbReference type="Proteomes" id="UP000668214"/>
    </source>
</evidence>
<keyword evidence="4" id="KW-0808">Transferase</keyword>
<keyword evidence="9" id="KW-0727">SH2 domain</keyword>
<dbReference type="SUPFAM" id="SSF55550">
    <property type="entry name" value="SH2 domain"/>
    <property type="match status" value="1"/>
</dbReference>
<dbReference type="SUPFAM" id="SSF47031">
    <property type="entry name" value="Second domain of FERM"/>
    <property type="match status" value="1"/>
</dbReference>
<evidence type="ECO:0000256" key="15">
    <source>
        <dbReference type="SAM" id="MobiDB-lite"/>
    </source>
</evidence>
<dbReference type="GO" id="GO:0009887">
    <property type="term" value="P:animal organ morphogenesis"/>
    <property type="evidence" value="ECO:0007669"/>
    <property type="project" value="UniProtKB-ARBA"/>
</dbReference>
<feature type="region of interest" description="Disordered" evidence="15">
    <location>
        <begin position="892"/>
        <end position="911"/>
    </location>
</feature>
<dbReference type="GO" id="GO:0051130">
    <property type="term" value="P:positive regulation of cellular component organization"/>
    <property type="evidence" value="ECO:0007669"/>
    <property type="project" value="UniProtKB-ARBA"/>
</dbReference>
<dbReference type="FunFam" id="1.10.510.10:FF:001512">
    <property type="entry name" value="Receptor tyrosine-protein kinase erbB-2"/>
    <property type="match status" value="1"/>
</dbReference>
<dbReference type="Gene3D" id="1.10.10.1450">
    <property type="match status" value="1"/>
</dbReference>
<dbReference type="PROSITE" id="PS50057">
    <property type="entry name" value="FERM_3"/>
    <property type="match status" value="1"/>
</dbReference>
<keyword evidence="11" id="KW-0829">Tyrosine-protein kinase</keyword>
<protein>
    <recommendedName>
        <fullName evidence="2">non-specific protein-tyrosine kinase</fullName>
        <ecNumber evidence="2">2.7.10.2</ecNumber>
    </recommendedName>
</protein>
<dbReference type="SMART" id="SM00219">
    <property type="entry name" value="TyrKc"/>
    <property type="match status" value="2"/>
</dbReference>
<dbReference type="CDD" id="cd00192">
    <property type="entry name" value="PTKc"/>
    <property type="match status" value="1"/>
</dbReference>
<dbReference type="SUPFAM" id="SSF56112">
    <property type="entry name" value="Protein kinase-like (PK-like)"/>
    <property type="match status" value="2"/>
</dbReference>
<keyword evidence="7 18" id="KW-0418">Kinase</keyword>
<organism evidence="18 19">
    <name type="scientific">Pseudoatta argentina</name>
    <dbReference type="NCBI Taxonomy" id="621737"/>
    <lineage>
        <taxon>Eukaryota</taxon>
        <taxon>Metazoa</taxon>
        <taxon>Ecdysozoa</taxon>
        <taxon>Arthropoda</taxon>
        <taxon>Hexapoda</taxon>
        <taxon>Insecta</taxon>
        <taxon>Pterygota</taxon>
        <taxon>Neoptera</taxon>
        <taxon>Endopterygota</taxon>
        <taxon>Hymenoptera</taxon>
        <taxon>Apocrita</taxon>
        <taxon>Aculeata</taxon>
        <taxon>Formicoidea</taxon>
        <taxon>Formicidae</taxon>
        <taxon>Myrmicinae</taxon>
        <taxon>Pseudoatta</taxon>
    </lineage>
</organism>
<evidence type="ECO:0000256" key="14">
    <source>
        <dbReference type="PROSITE-ProRule" id="PRU10141"/>
    </source>
</evidence>
<dbReference type="Pfam" id="PF21990">
    <property type="entry name" value="SH2_1"/>
    <property type="match status" value="1"/>
</dbReference>